<comment type="caution">
    <text evidence="2">The sequence shown here is derived from an EMBL/GenBank/DDBJ whole genome shotgun (WGS) entry which is preliminary data.</text>
</comment>
<keyword evidence="3" id="KW-1185">Reference proteome</keyword>
<name>A0A8T1MAU5_CLOSI</name>
<accession>A0A8T1MAU5</accession>
<dbReference type="Proteomes" id="UP000286415">
    <property type="component" value="Unassembled WGS sequence"/>
</dbReference>
<evidence type="ECO:0000313" key="3">
    <source>
        <dbReference type="Proteomes" id="UP000286415"/>
    </source>
</evidence>
<sequence length="91" mass="9970">MDVYTANKNVKVGDPEHHCLWKQTARTTAPNKGVGPRSEMSLPAVSNSQARLTFHIRERSKTGPSPDDDPSTHMNPTKKGRTNAPVPHGPM</sequence>
<evidence type="ECO:0000256" key="1">
    <source>
        <dbReference type="SAM" id="MobiDB-lite"/>
    </source>
</evidence>
<reference evidence="2 3" key="1">
    <citation type="journal article" date="2018" name="Biotechnol. Adv.">
        <title>Improved genomic resources and new bioinformatic workflow for the carcinogenic parasite Clonorchis sinensis: Biotechnological implications.</title>
        <authorList>
            <person name="Wang D."/>
            <person name="Korhonen P.K."/>
            <person name="Gasser R.B."/>
            <person name="Young N.D."/>
        </authorList>
    </citation>
    <scope>NUCLEOTIDE SEQUENCE [LARGE SCALE GENOMIC DNA]</scope>
    <source>
        <strain evidence="2">Cs-k2</strain>
    </source>
</reference>
<organism evidence="2 3">
    <name type="scientific">Clonorchis sinensis</name>
    <name type="common">Chinese liver fluke</name>
    <dbReference type="NCBI Taxonomy" id="79923"/>
    <lineage>
        <taxon>Eukaryota</taxon>
        <taxon>Metazoa</taxon>
        <taxon>Spiralia</taxon>
        <taxon>Lophotrochozoa</taxon>
        <taxon>Platyhelminthes</taxon>
        <taxon>Trematoda</taxon>
        <taxon>Digenea</taxon>
        <taxon>Opisthorchiida</taxon>
        <taxon>Opisthorchiata</taxon>
        <taxon>Opisthorchiidae</taxon>
        <taxon>Clonorchis</taxon>
    </lineage>
</organism>
<protein>
    <submittedName>
        <fullName evidence="2">Uncharacterized protein</fullName>
    </submittedName>
</protein>
<reference evidence="2 3" key="2">
    <citation type="journal article" date="2021" name="Genomics">
        <title>High-quality reference genome for Clonorchis sinensis.</title>
        <authorList>
            <person name="Young N.D."/>
            <person name="Stroehlein A.J."/>
            <person name="Kinkar L."/>
            <person name="Wang T."/>
            <person name="Sohn W.M."/>
            <person name="Chang B.C.H."/>
            <person name="Kaur P."/>
            <person name="Weisz D."/>
            <person name="Dudchenko O."/>
            <person name="Aiden E.L."/>
            <person name="Korhonen P.K."/>
            <person name="Gasser R.B."/>
        </authorList>
    </citation>
    <scope>NUCLEOTIDE SEQUENCE [LARGE SCALE GENOMIC DNA]</scope>
    <source>
        <strain evidence="2">Cs-k2</strain>
    </source>
</reference>
<dbReference type="AlphaFoldDB" id="A0A8T1MAU5"/>
<gene>
    <name evidence="2" type="ORF">CSKR_203432</name>
</gene>
<feature type="region of interest" description="Disordered" evidence="1">
    <location>
        <begin position="22"/>
        <end position="91"/>
    </location>
</feature>
<proteinExistence type="predicted"/>
<dbReference type="EMBL" id="NIRI02000056">
    <property type="protein sequence ID" value="KAG5446273.1"/>
    <property type="molecule type" value="Genomic_DNA"/>
</dbReference>
<evidence type="ECO:0000313" key="2">
    <source>
        <dbReference type="EMBL" id="KAG5446273.1"/>
    </source>
</evidence>